<feature type="domain" description="Glycosyl hydrolase family 32 N-terminal" evidence="7">
    <location>
        <begin position="28"/>
        <end position="328"/>
    </location>
</feature>
<gene>
    <name evidence="9" type="primary">sacA</name>
    <name evidence="9" type="ORF">KDY119_01165</name>
</gene>
<evidence type="ECO:0000256" key="5">
    <source>
        <dbReference type="RuleBase" id="RU362110"/>
    </source>
</evidence>
<evidence type="ECO:0000313" key="9">
    <source>
        <dbReference type="EMBL" id="QFU97666.1"/>
    </source>
</evidence>
<organism evidence="9 10">
    <name type="scientific">Luteimicrobium xylanilyticum</name>
    <dbReference type="NCBI Taxonomy" id="1133546"/>
    <lineage>
        <taxon>Bacteria</taxon>
        <taxon>Bacillati</taxon>
        <taxon>Actinomycetota</taxon>
        <taxon>Actinomycetes</taxon>
        <taxon>Micrococcales</taxon>
        <taxon>Luteimicrobium</taxon>
    </lineage>
</organism>
<dbReference type="GO" id="GO:0005975">
    <property type="term" value="P:carbohydrate metabolic process"/>
    <property type="evidence" value="ECO:0007669"/>
    <property type="project" value="InterPro"/>
</dbReference>
<evidence type="ECO:0000313" key="10">
    <source>
        <dbReference type="Proteomes" id="UP000326702"/>
    </source>
</evidence>
<dbReference type="SUPFAM" id="SSF49899">
    <property type="entry name" value="Concanavalin A-like lectins/glucanases"/>
    <property type="match status" value="1"/>
</dbReference>
<accession>A0A5P9Q8Q5</accession>
<proteinExistence type="inferred from homology"/>
<dbReference type="InterPro" id="IPR013320">
    <property type="entry name" value="ConA-like_dom_sf"/>
</dbReference>
<dbReference type="SUPFAM" id="SSF75005">
    <property type="entry name" value="Arabinanase/levansucrase/invertase"/>
    <property type="match status" value="1"/>
</dbReference>
<reference evidence="9 10" key="1">
    <citation type="submission" date="2019-10" db="EMBL/GenBank/DDBJ databases">
        <title>Genome sequence of Luteimicrobium xylanilyticum HY-24.</title>
        <authorList>
            <person name="Kim D.Y."/>
            <person name="Park H.-Y."/>
        </authorList>
    </citation>
    <scope>NUCLEOTIDE SEQUENCE [LARGE SCALE GENOMIC DNA]</scope>
    <source>
        <strain evidence="9 10">HY-24</strain>
    </source>
</reference>
<dbReference type="InterPro" id="IPR051214">
    <property type="entry name" value="GH32_Enzymes"/>
</dbReference>
<dbReference type="KEGG" id="lxl:KDY119_01165"/>
<dbReference type="InterPro" id="IPR001362">
    <property type="entry name" value="Glyco_hydro_32"/>
</dbReference>
<evidence type="ECO:0000256" key="6">
    <source>
        <dbReference type="SAM" id="MobiDB-lite"/>
    </source>
</evidence>
<keyword evidence="4 5" id="KW-0326">Glycosidase</keyword>
<sequence>MTETATTRITERPASVRADTDPHRPRFHFVPPSGWLNDPNGLTQRDGVYHLFYQHNPEAAVHHRISWGHATSRDLVHWQDEPVALVPGDSGPDVDGCWSGVLVDDGGVPTIVYSGRHGERELPCVATGSDDLRAWTKDPRNPVVAAPPAGLDLVAFRDHSVWREGGRWRQLIGSGIRGRGGTALLYESVDLRSWDYVGPLLVGTGATDDRSRPDWTGTMWECVELFGLQGGSGARDVLVFSAWDEGQTHHALYFTGEYVGDTFVPDGTHRLDLGGRYFYAPQSFTDDAGRRVMFGWLQEGRPDAAAVAAGWSGVMSLPRVVTLAEDGGLRLAPAPEIADLRRDRVTLTGREMLAGEPAALASGDQLDVELLIALEPGASARLVLRATPDASEETVLEIARETRGRGDARVRIRLDRSRSSLDPAADRGELTGDAPARADGLVHLRLLVDRSALELFVNGQALTARVYPTRADAVAVRLAATGGRVRIEDGAAWRMEDAWQAGAPDEGASR</sequence>
<comment type="similarity">
    <text evidence="1 5">Belongs to the glycosyl hydrolase 32 family.</text>
</comment>
<feature type="domain" description="Glycosyl hydrolase family 32 C-terminal" evidence="8">
    <location>
        <begin position="356"/>
        <end position="493"/>
    </location>
</feature>
<dbReference type="EMBL" id="CP045529">
    <property type="protein sequence ID" value="QFU97666.1"/>
    <property type="molecule type" value="Genomic_DNA"/>
</dbReference>
<dbReference type="InterPro" id="IPR013148">
    <property type="entry name" value="Glyco_hydro_32_N"/>
</dbReference>
<keyword evidence="10" id="KW-1185">Reference proteome</keyword>
<name>A0A5P9Q8Q5_9MICO</name>
<dbReference type="OrthoDB" id="9776657at2"/>
<evidence type="ECO:0000256" key="1">
    <source>
        <dbReference type="ARBA" id="ARBA00009902"/>
    </source>
</evidence>
<dbReference type="Pfam" id="PF08244">
    <property type="entry name" value="Glyco_hydro_32C"/>
    <property type="match status" value="1"/>
</dbReference>
<evidence type="ECO:0000256" key="3">
    <source>
        <dbReference type="ARBA" id="ARBA00022801"/>
    </source>
</evidence>
<dbReference type="PANTHER" id="PTHR43101:SF1">
    <property type="entry name" value="BETA-FRUCTOSIDASE"/>
    <property type="match status" value="1"/>
</dbReference>
<dbReference type="CDD" id="cd08996">
    <property type="entry name" value="GH32_FFase"/>
    <property type="match status" value="1"/>
</dbReference>
<dbReference type="InterPro" id="IPR018053">
    <property type="entry name" value="Glyco_hydro_32_AS"/>
</dbReference>
<dbReference type="InterPro" id="IPR023296">
    <property type="entry name" value="Glyco_hydro_beta-prop_sf"/>
</dbReference>
<dbReference type="PANTHER" id="PTHR43101">
    <property type="entry name" value="BETA-FRUCTOSIDASE"/>
    <property type="match status" value="1"/>
</dbReference>
<evidence type="ECO:0000256" key="2">
    <source>
        <dbReference type="ARBA" id="ARBA00012758"/>
    </source>
</evidence>
<dbReference type="GO" id="GO:0004564">
    <property type="term" value="F:beta-fructofuranosidase activity"/>
    <property type="evidence" value="ECO:0007669"/>
    <property type="project" value="UniProtKB-EC"/>
</dbReference>
<dbReference type="EC" id="3.2.1.26" evidence="2"/>
<dbReference type="Pfam" id="PF00251">
    <property type="entry name" value="Glyco_hydro_32N"/>
    <property type="match status" value="1"/>
</dbReference>
<dbReference type="InterPro" id="IPR013189">
    <property type="entry name" value="Glyco_hydro_32_C"/>
</dbReference>
<dbReference type="Gene3D" id="2.60.120.560">
    <property type="entry name" value="Exo-inulinase, domain 1"/>
    <property type="match status" value="1"/>
</dbReference>
<dbReference type="Gene3D" id="2.115.10.20">
    <property type="entry name" value="Glycosyl hydrolase domain, family 43"/>
    <property type="match status" value="1"/>
</dbReference>
<protein>
    <recommendedName>
        <fullName evidence="2">beta-fructofuranosidase</fullName>
        <ecNumber evidence="2">3.2.1.26</ecNumber>
    </recommendedName>
</protein>
<dbReference type="RefSeq" id="WP_051136693.1">
    <property type="nucleotide sequence ID" value="NZ_BAABIH010000001.1"/>
</dbReference>
<dbReference type="Proteomes" id="UP000326702">
    <property type="component" value="Chromosome"/>
</dbReference>
<evidence type="ECO:0000259" key="7">
    <source>
        <dbReference type="Pfam" id="PF00251"/>
    </source>
</evidence>
<evidence type="ECO:0000256" key="4">
    <source>
        <dbReference type="ARBA" id="ARBA00023295"/>
    </source>
</evidence>
<feature type="region of interest" description="Disordered" evidence="6">
    <location>
        <begin position="1"/>
        <end position="24"/>
    </location>
</feature>
<keyword evidence="3 5" id="KW-0378">Hydrolase</keyword>
<dbReference type="AlphaFoldDB" id="A0A5P9Q8Q5"/>
<evidence type="ECO:0000259" key="8">
    <source>
        <dbReference type="Pfam" id="PF08244"/>
    </source>
</evidence>
<dbReference type="SMART" id="SM00640">
    <property type="entry name" value="Glyco_32"/>
    <property type="match status" value="1"/>
</dbReference>
<dbReference type="PROSITE" id="PS00609">
    <property type="entry name" value="GLYCOSYL_HYDROL_F32"/>
    <property type="match status" value="1"/>
</dbReference>